<evidence type="ECO:0000313" key="9">
    <source>
        <dbReference type="Proteomes" id="UP000252884"/>
    </source>
</evidence>
<dbReference type="EMBL" id="QPJK01000002">
    <property type="protein sequence ID" value="RCW74433.1"/>
    <property type="molecule type" value="Genomic_DNA"/>
</dbReference>
<feature type="transmembrane region" description="Helical" evidence="6">
    <location>
        <begin position="212"/>
        <end position="231"/>
    </location>
</feature>
<accession>A0A368Y2E8</accession>
<evidence type="ECO:0000259" key="7">
    <source>
        <dbReference type="PROSITE" id="PS50206"/>
    </source>
</evidence>
<dbReference type="PANTHER" id="PTHR42709">
    <property type="entry name" value="ALKALINE PHOSPHATASE LIKE PROTEIN"/>
    <property type="match status" value="1"/>
</dbReference>
<dbReference type="Proteomes" id="UP000252884">
    <property type="component" value="Unassembled WGS sequence"/>
</dbReference>
<dbReference type="SMART" id="SM00450">
    <property type="entry name" value="RHOD"/>
    <property type="match status" value="1"/>
</dbReference>
<dbReference type="InterPro" id="IPR036873">
    <property type="entry name" value="Rhodanese-like_dom_sf"/>
</dbReference>
<feature type="transmembrane region" description="Helical" evidence="6">
    <location>
        <begin position="174"/>
        <end position="200"/>
    </location>
</feature>
<keyword evidence="5 6" id="KW-0472">Membrane</keyword>
<feature type="transmembrane region" description="Helical" evidence="6">
    <location>
        <begin position="145"/>
        <end position="167"/>
    </location>
</feature>
<protein>
    <submittedName>
        <fullName evidence="8">Membrane protein DedA with SNARE-associated domain</fullName>
    </submittedName>
</protein>
<evidence type="ECO:0000256" key="6">
    <source>
        <dbReference type="SAM" id="Phobius"/>
    </source>
</evidence>
<evidence type="ECO:0000256" key="3">
    <source>
        <dbReference type="ARBA" id="ARBA00022692"/>
    </source>
</evidence>
<dbReference type="PROSITE" id="PS50206">
    <property type="entry name" value="RHODANESE_3"/>
    <property type="match status" value="1"/>
</dbReference>
<feature type="transmembrane region" description="Helical" evidence="6">
    <location>
        <begin position="50"/>
        <end position="74"/>
    </location>
</feature>
<dbReference type="InterPro" id="IPR051311">
    <property type="entry name" value="DedA_domain"/>
</dbReference>
<dbReference type="OrthoDB" id="21108at2"/>
<dbReference type="SUPFAM" id="SSF52821">
    <property type="entry name" value="Rhodanese/Cell cycle control phosphatase"/>
    <property type="match status" value="1"/>
</dbReference>
<dbReference type="InterPro" id="IPR032816">
    <property type="entry name" value="VTT_dom"/>
</dbReference>
<dbReference type="CDD" id="cd01444">
    <property type="entry name" value="GlpE_ST"/>
    <property type="match status" value="1"/>
</dbReference>
<keyword evidence="9" id="KW-1185">Reference proteome</keyword>
<reference evidence="8 9" key="1">
    <citation type="submission" date="2018-07" db="EMBL/GenBank/DDBJ databases">
        <title>Genomic Encyclopedia of Type Strains, Phase IV (KMG-IV): sequencing the most valuable type-strain genomes for metagenomic binning, comparative biology and taxonomic classification.</title>
        <authorList>
            <person name="Goeker M."/>
        </authorList>
    </citation>
    <scope>NUCLEOTIDE SEQUENCE [LARGE SCALE GENOMIC DNA]</scope>
    <source>
        <strain evidence="8 9">DSM 21634</strain>
    </source>
</reference>
<dbReference type="Gene3D" id="3.40.250.10">
    <property type="entry name" value="Rhodanese-like domain"/>
    <property type="match status" value="1"/>
</dbReference>
<dbReference type="InterPro" id="IPR023695">
    <property type="entry name" value="Thiosulf_sulfurTrfase"/>
</dbReference>
<dbReference type="GO" id="GO:0005737">
    <property type="term" value="C:cytoplasm"/>
    <property type="evidence" value="ECO:0007669"/>
    <property type="project" value="InterPro"/>
</dbReference>
<keyword evidence="2" id="KW-1003">Cell membrane</keyword>
<evidence type="ECO:0000256" key="1">
    <source>
        <dbReference type="ARBA" id="ARBA00004651"/>
    </source>
</evidence>
<feature type="domain" description="Rhodanese" evidence="7">
    <location>
        <begin position="256"/>
        <end position="346"/>
    </location>
</feature>
<feature type="transmembrane region" description="Helical" evidence="6">
    <location>
        <begin position="86"/>
        <end position="109"/>
    </location>
</feature>
<organism evidence="8 9">
    <name type="scientific">Pseudorhodoferax soli</name>
    <dbReference type="NCBI Taxonomy" id="545864"/>
    <lineage>
        <taxon>Bacteria</taxon>
        <taxon>Pseudomonadati</taxon>
        <taxon>Pseudomonadota</taxon>
        <taxon>Betaproteobacteria</taxon>
        <taxon>Burkholderiales</taxon>
        <taxon>Comamonadaceae</taxon>
    </lineage>
</organism>
<keyword evidence="4 6" id="KW-1133">Transmembrane helix</keyword>
<evidence type="ECO:0000313" key="8">
    <source>
        <dbReference type="EMBL" id="RCW74433.1"/>
    </source>
</evidence>
<proteinExistence type="predicted"/>
<dbReference type="Pfam" id="PF00581">
    <property type="entry name" value="Rhodanese"/>
    <property type="match status" value="1"/>
</dbReference>
<comment type="subcellular location">
    <subcellularLocation>
        <location evidence="1">Cell membrane</location>
        <topology evidence="1">Multi-pass membrane protein</topology>
    </subcellularLocation>
</comment>
<dbReference type="GO" id="GO:0005886">
    <property type="term" value="C:plasma membrane"/>
    <property type="evidence" value="ECO:0007669"/>
    <property type="project" value="UniProtKB-SubCell"/>
</dbReference>
<name>A0A368Y2E8_9BURK</name>
<evidence type="ECO:0000256" key="2">
    <source>
        <dbReference type="ARBA" id="ARBA00022475"/>
    </source>
</evidence>
<dbReference type="InterPro" id="IPR001763">
    <property type="entry name" value="Rhodanese-like_dom"/>
</dbReference>
<dbReference type="GO" id="GO:0004792">
    <property type="term" value="F:thiosulfate-cyanide sulfurtransferase activity"/>
    <property type="evidence" value="ECO:0007669"/>
    <property type="project" value="InterPro"/>
</dbReference>
<gene>
    <name evidence="8" type="ORF">DES41_102756</name>
</gene>
<sequence>MAVPVNAAPACGHTRALAFRALRAARHQGTLAPFACRFPVDFLLQTLSQYGIAFVFAMVLIEQLGAPIPAFPVLMLGGTLAARGELALAPLFAAAMAATLIADNLWYWAGERLGRRVLRFMCKVSLTPDSCVRQTESIFLRFGPASLMVAKFVPGFASVSTALSGALHIRRATFVFFDAIGSALWIGLGLALGWLFASAIEDALATLSELGRWGLALLLAAVLAFVASKWWQRRQFQRQLASERISVETLAARMDSGEPAVLLDVRVPGSLPHGRIPGALQMQGKKLPGELDALARDTLLVVYCACPNEVSAVQVAQRLQRQGFTRVLPLLGGVDAWLAAGRPLAV</sequence>
<evidence type="ECO:0000256" key="5">
    <source>
        <dbReference type="ARBA" id="ARBA00023136"/>
    </source>
</evidence>
<dbReference type="AlphaFoldDB" id="A0A368Y2E8"/>
<dbReference type="PANTHER" id="PTHR42709:SF6">
    <property type="entry name" value="UNDECAPRENYL PHOSPHATE TRANSPORTER A"/>
    <property type="match status" value="1"/>
</dbReference>
<dbReference type="Pfam" id="PF09335">
    <property type="entry name" value="VTT_dom"/>
    <property type="match status" value="1"/>
</dbReference>
<evidence type="ECO:0000256" key="4">
    <source>
        <dbReference type="ARBA" id="ARBA00022989"/>
    </source>
</evidence>
<keyword evidence="3 6" id="KW-0812">Transmembrane</keyword>
<comment type="caution">
    <text evidence="8">The sequence shown here is derived from an EMBL/GenBank/DDBJ whole genome shotgun (WGS) entry which is preliminary data.</text>
</comment>